<feature type="coiled-coil region" evidence="6">
    <location>
        <begin position="505"/>
        <end position="532"/>
    </location>
</feature>
<feature type="domain" description="PAS" evidence="8">
    <location>
        <begin position="382"/>
        <end position="454"/>
    </location>
</feature>
<dbReference type="Pfam" id="PF00512">
    <property type="entry name" value="HisKA"/>
    <property type="match status" value="1"/>
</dbReference>
<organism evidence="10 11">
    <name type="scientific">Cyclobacterium plantarum</name>
    <dbReference type="NCBI Taxonomy" id="2716263"/>
    <lineage>
        <taxon>Bacteria</taxon>
        <taxon>Pseudomonadati</taxon>
        <taxon>Bacteroidota</taxon>
        <taxon>Cytophagia</taxon>
        <taxon>Cytophagales</taxon>
        <taxon>Cyclobacteriaceae</taxon>
        <taxon>Cyclobacterium</taxon>
    </lineage>
</organism>
<accession>A0ABX0HFI3</accession>
<dbReference type="InterPro" id="IPR003594">
    <property type="entry name" value="HATPase_dom"/>
</dbReference>
<evidence type="ECO:0000313" key="11">
    <source>
        <dbReference type="Proteomes" id="UP000649799"/>
    </source>
</evidence>
<sequence length="763" mass="87206">MVNQKEGDRHWSKVLKLTGVGAWEIDPANQSFSCCAIGREILQISQVAPVSISFLKGKFKPDFSTMLTHALGNFLNAGQAFLEVLELLSGSRVIVRARLVQDGDAMRYCGSIESLDVPGLTQQPELFSDRGDLYKILFQDNPMPMFTWEFGSLNIIDVNRQALLKYGYSREEFLSLNIRDIRPVEDIPLIEKHTKGGDIYGTIHQKVWRHLNKAGELMLVEITGHLVEIAGRSCSMVLINDITNRVEAEEQLLESLKDLSDYRFALDESCLVMILDRERKVEYVNLKFQEISGFDKSGLDQHSLRVLYDESDEQLIQDCWDATYSGRIWRGELKGKTKDGGVFWVDTIMIPFKDNQDIAYQYIWVGYDITEKKLVDEALIKERSLLRAIIDNLPIQIYVKDTDGRHIINNRFQYENLLGSTSEEETLGKTVYDYFPEEIATGMDAYDRQILRDGEPILNVEEYYHDRNGRQVWLLTNKVPLKDSYGKVVGLVGMSRDVTDTKKKEENLKSLNVALQDKALELERSNQELEQFAYIASHDLQEPLRMITGFMGLLEKKYQTLLDEKGKQYIHFAVDGASRMKNIIMDLLTYSRAGRIEEKVKEVAIDELVSNILQLHKELIQQKNARISLGKLPRLIIPVAPIRQVFQNLINNALKYQNEGHIPEVDIQAEENEDYWMFSVKDNGIGIPEGLHDQVFILFSRLHEKQKFTGSGIGLAMCKKIIENLGGTIGFSSVEGKGSTFFFTFPKTISENRLTGLTKDFEN</sequence>
<dbReference type="Pfam" id="PF08448">
    <property type="entry name" value="PAS_4"/>
    <property type="match status" value="1"/>
</dbReference>
<dbReference type="SUPFAM" id="SSF47384">
    <property type="entry name" value="Homodimeric domain of signal transducing histidine kinase"/>
    <property type="match status" value="1"/>
</dbReference>
<dbReference type="InterPro" id="IPR004358">
    <property type="entry name" value="Sig_transdc_His_kin-like_C"/>
</dbReference>
<proteinExistence type="predicted"/>
<protein>
    <recommendedName>
        <fullName evidence="2">histidine kinase</fullName>
        <ecNumber evidence="2">2.7.13.3</ecNumber>
    </recommendedName>
</protein>
<evidence type="ECO:0000313" key="10">
    <source>
        <dbReference type="EMBL" id="NHE59141.1"/>
    </source>
</evidence>
<dbReference type="InterPro" id="IPR005467">
    <property type="entry name" value="His_kinase_dom"/>
</dbReference>
<dbReference type="SUPFAM" id="SSF55785">
    <property type="entry name" value="PYP-like sensor domain (PAS domain)"/>
    <property type="match status" value="3"/>
</dbReference>
<keyword evidence="11" id="KW-1185">Reference proteome</keyword>
<gene>
    <name evidence="10" type="ORF">G9Q97_20220</name>
</gene>
<evidence type="ECO:0000259" key="8">
    <source>
        <dbReference type="PROSITE" id="PS50112"/>
    </source>
</evidence>
<evidence type="ECO:0000256" key="5">
    <source>
        <dbReference type="ARBA" id="ARBA00022777"/>
    </source>
</evidence>
<comment type="caution">
    <text evidence="10">The sequence shown here is derived from an EMBL/GenBank/DDBJ whole genome shotgun (WGS) entry which is preliminary data.</text>
</comment>
<dbReference type="Proteomes" id="UP000649799">
    <property type="component" value="Unassembled WGS sequence"/>
</dbReference>
<evidence type="ECO:0000256" key="6">
    <source>
        <dbReference type="SAM" id="Coils"/>
    </source>
</evidence>
<evidence type="ECO:0000259" key="7">
    <source>
        <dbReference type="PROSITE" id="PS50109"/>
    </source>
</evidence>
<dbReference type="SMART" id="SM00086">
    <property type="entry name" value="PAC"/>
    <property type="match status" value="3"/>
</dbReference>
<dbReference type="EC" id="2.7.13.3" evidence="2"/>
<dbReference type="Gene3D" id="1.10.287.130">
    <property type="match status" value="1"/>
</dbReference>
<dbReference type="EMBL" id="JAANYN010000010">
    <property type="protein sequence ID" value="NHE59141.1"/>
    <property type="molecule type" value="Genomic_DNA"/>
</dbReference>
<keyword evidence="3" id="KW-0597">Phosphoprotein</keyword>
<dbReference type="InterPro" id="IPR003661">
    <property type="entry name" value="HisK_dim/P_dom"/>
</dbReference>
<feature type="domain" description="PAC" evidence="9">
    <location>
        <begin position="458"/>
        <end position="510"/>
    </location>
</feature>
<reference evidence="10 11" key="1">
    <citation type="submission" date="2020-03" db="EMBL/GenBank/DDBJ databases">
        <title>Cyclobacterium plantarum sp. nov., a marine bacterium isolated from a coastal-marine wetland.</title>
        <authorList>
            <person name="Sanchez-Porro C."/>
            <person name="Ventosa A."/>
            <person name="Amoozegar M."/>
        </authorList>
    </citation>
    <scope>NUCLEOTIDE SEQUENCE [LARGE SCALE GENOMIC DNA]</scope>
    <source>
        <strain evidence="10 11">GBPx2</strain>
    </source>
</reference>
<dbReference type="Gene3D" id="3.30.450.20">
    <property type="entry name" value="PAS domain"/>
    <property type="match status" value="3"/>
</dbReference>
<dbReference type="SMART" id="SM00387">
    <property type="entry name" value="HATPase_c"/>
    <property type="match status" value="1"/>
</dbReference>
<dbReference type="InterPro" id="IPR000700">
    <property type="entry name" value="PAS-assoc_C"/>
</dbReference>
<feature type="domain" description="PAC" evidence="9">
    <location>
        <begin position="329"/>
        <end position="381"/>
    </location>
</feature>
<keyword evidence="6" id="KW-0175">Coiled coil</keyword>
<dbReference type="InterPro" id="IPR036890">
    <property type="entry name" value="HATPase_C_sf"/>
</dbReference>
<dbReference type="PANTHER" id="PTHR43304">
    <property type="entry name" value="PHYTOCHROME-LIKE PROTEIN CPH1"/>
    <property type="match status" value="1"/>
</dbReference>
<name>A0ABX0HFI3_9BACT</name>
<dbReference type="InterPro" id="IPR013656">
    <property type="entry name" value="PAS_4"/>
</dbReference>
<dbReference type="Gene3D" id="3.30.565.10">
    <property type="entry name" value="Histidine kinase-like ATPase, C-terminal domain"/>
    <property type="match status" value="1"/>
</dbReference>
<dbReference type="NCBIfam" id="TIGR00229">
    <property type="entry name" value="sensory_box"/>
    <property type="match status" value="3"/>
</dbReference>
<dbReference type="PROSITE" id="PS50113">
    <property type="entry name" value="PAC"/>
    <property type="match status" value="2"/>
</dbReference>
<dbReference type="InterPro" id="IPR035965">
    <property type="entry name" value="PAS-like_dom_sf"/>
</dbReference>
<keyword evidence="5" id="KW-0418">Kinase</keyword>
<dbReference type="RefSeq" id="WP_166150228.1">
    <property type="nucleotide sequence ID" value="NZ_JAANYN010000010.1"/>
</dbReference>
<evidence type="ECO:0000256" key="1">
    <source>
        <dbReference type="ARBA" id="ARBA00000085"/>
    </source>
</evidence>
<keyword evidence="4" id="KW-0808">Transferase</keyword>
<feature type="domain" description="Histidine kinase" evidence="7">
    <location>
        <begin position="535"/>
        <end position="749"/>
    </location>
</feature>
<dbReference type="Pfam" id="PF13426">
    <property type="entry name" value="PAS_9"/>
    <property type="match status" value="2"/>
</dbReference>
<evidence type="ECO:0000259" key="9">
    <source>
        <dbReference type="PROSITE" id="PS50113"/>
    </source>
</evidence>
<dbReference type="PROSITE" id="PS50112">
    <property type="entry name" value="PAS"/>
    <property type="match status" value="1"/>
</dbReference>
<dbReference type="PANTHER" id="PTHR43304:SF1">
    <property type="entry name" value="PAC DOMAIN-CONTAINING PROTEIN"/>
    <property type="match status" value="1"/>
</dbReference>
<evidence type="ECO:0000256" key="3">
    <source>
        <dbReference type="ARBA" id="ARBA00022553"/>
    </source>
</evidence>
<dbReference type="SMART" id="SM00388">
    <property type="entry name" value="HisKA"/>
    <property type="match status" value="1"/>
</dbReference>
<dbReference type="CDD" id="cd00130">
    <property type="entry name" value="PAS"/>
    <property type="match status" value="2"/>
</dbReference>
<dbReference type="Pfam" id="PF02518">
    <property type="entry name" value="HATPase_c"/>
    <property type="match status" value="1"/>
</dbReference>
<dbReference type="CDD" id="cd00082">
    <property type="entry name" value="HisKA"/>
    <property type="match status" value="1"/>
</dbReference>
<dbReference type="PRINTS" id="PR00344">
    <property type="entry name" value="BCTRLSENSOR"/>
</dbReference>
<dbReference type="SMART" id="SM00091">
    <property type="entry name" value="PAS"/>
    <property type="match status" value="3"/>
</dbReference>
<comment type="catalytic activity">
    <reaction evidence="1">
        <text>ATP + protein L-histidine = ADP + protein N-phospho-L-histidine.</text>
        <dbReference type="EC" id="2.7.13.3"/>
    </reaction>
</comment>
<evidence type="ECO:0000256" key="2">
    <source>
        <dbReference type="ARBA" id="ARBA00012438"/>
    </source>
</evidence>
<dbReference type="PROSITE" id="PS50109">
    <property type="entry name" value="HIS_KIN"/>
    <property type="match status" value="1"/>
</dbReference>
<evidence type="ECO:0000256" key="4">
    <source>
        <dbReference type="ARBA" id="ARBA00022679"/>
    </source>
</evidence>
<dbReference type="InterPro" id="IPR036097">
    <property type="entry name" value="HisK_dim/P_sf"/>
</dbReference>
<dbReference type="SUPFAM" id="SSF55874">
    <property type="entry name" value="ATPase domain of HSP90 chaperone/DNA topoisomerase II/histidine kinase"/>
    <property type="match status" value="1"/>
</dbReference>
<dbReference type="InterPro" id="IPR000014">
    <property type="entry name" value="PAS"/>
</dbReference>
<dbReference type="InterPro" id="IPR052162">
    <property type="entry name" value="Sensor_kinase/Photoreceptor"/>
</dbReference>
<dbReference type="InterPro" id="IPR001610">
    <property type="entry name" value="PAC"/>
</dbReference>